<dbReference type="CDD" id="cd19531">
    <property type="entry name" value="LCL_NRPS-like"/>
    <property type="match status" value="4"/>
</dbReference>
<gene>
    <name evidence="27" type="ORF">CIG75_02685</name>
</gene>
<dbReference type="Pfam" id="PF00501">
    <property type="entry name" value="AMP-binding"/>
    <property type="match status" value="5"/>
</dbReference>
<dbReference type="GO" id="GO:0017000">
    <property type="term" value="P:antibiotic biosynthetic process"/>
    <property type="evidence" value="ECO:0007669"/>
    <property type="project" value="UniProtKB-KW"/>
</dbReference>
<dbReference type="SUPFAM" id="SSF52777">
    <property type="entry name" value="CoA-dependent acyltransferases"/>
    <property type="match status" value="8"/>
</dbReference>
<keyword evidence="6" id="KW-0808">Transferase</keyword>
<organism evidence="27 28">
    <name type="scientific">Tumebacillus algifaecis</name>
    <dbReference type="NCBI Taxonomy" id="1214604"/>
    <lineage>
        <taxon>Bacteria</taxon>
        <taxon>Bacillati</taxon>
        <taxon>Bacillota</taxon>
        <taxon>Bacilli</taxon>
        <taxon>Bacillales</taxon>
        <taxon>Alicyclobacillaceae</taxon>
        <taxon>Tumebacillus</taxon>
    </lineage>
</organism>
<dbReference type="Gene3D" id="3.30.300.30">
    <property type="match status" value="5"/>
</dbReference>
<dbReference type="Pfam" id="PF02801">
    <property type="entry name" value="Ketoacyl-synt_C"/>
    <property type="match status" value="1"/>
</dbReference>
<evidence type="ECO:0000259" key="25">
    <source>
        <dbReference type="PROSITE" id="PS50075"/>
    </source>
</evidence>
<dbReference type="CDD" id="cd00833">
    <property type="entry name" value="PKS"/>
    <property type="match status" value="1"/>
</dbReference>
<dbReference type="Pfam" id="PF00550">
    <property type="entry name" value="PP-binding"/>
    <property type="match status" value="5"/>
</dbReference>
<dbReference type="Gene3D" id="2.30.38.10">
    <property type="entry name" value="Luciferase, Domain 3"/>
    <property type="match status" value="2"/>
</dbReference>
<dbReference type="Gene3D" id="3.40.50.980">
    <property type="match status" value="4"/>
</dbReference>
<evidence type="ECO:0000256" key="5">
    <source>
        <dbReference type="ARBA" id="ARBA00022553"/>
    </source>
</evidence>
<evidence type="ECO:0000256" key="4">
    <source>
        <dbReference type="ARBA" id="ARBA00022450"/>
    </source>
</evidence>
<dbReference type="GO" id="GO:0016491">
    <property type="term" value="F:oxidoreductase activity"/>
    <property type="evidence" value="ECO:0007669"/>
    <property type="project" value="UniProtKB-KW"/>
</dbReference>
<feature type="domain" description="Carrier" evidence="25">
    <location>
        <begin position="4943"/>
        <end position="5019"/>
    </location>
</feature>
<evidence type="ECO:0000256" key="16">
    <source>
        <dbReference type="ARBA" id="ARBA00052745"/>
    </source>
</evidence>
<dbReference type="InterPro" id="IPR018201">
    <property type="entry name" value="Ketoacyl_synth_AS"/>
</dbReference>
<comment type="catalytic activity">
    <reaction evidence="16">
        <text>icosanoyl-[(phenol)carboxyphthiodiolenone synthase] + 2 (S)-methylmalonyl-CoA + 3 malonyl-CoA + 5 NADPH + 10 H(+) = C32-carboxyphthiodiolenone-[(phenol)carboxyphthiodiolenone synthase] + 5 CO2 + 5 NADP(+) + 5 CoA + 2 H2O</text>
        <dbReference type="Rhea" id="RHEA:57748"/>
        <dbReference type="Rhea" id="RHEA-COMP:14985"/>
        <dbReference type="Rhea" id="RHEA-COMP:14986"/>
        <dbReference type="ChEBI" id="CHEBI:15377"/>
        <dbReference type="ChEBI" id="CHEBI:15378"/>
        <dbReference type="ChEBI" id="CHEBI:16526"/>
        <dbReference type="ChEBI" id="CHEBI:57287"/>
        <dbReference type="ChEBI" id="CHEBI:57327"/>
        <dbReference type="ChEBI" id="CHEBI:57384"/>
        <dbReference type="ChEBI" id="CHEBI:57783"/>
        <dbReference type="ChEBI" id="CHEBI:58349"/>
        <dbReference type="ChEBI" id="CHEBI:87848"/>
        <dbReference type="ChEBI" id="CHEBI:142236"/>
        <dbReference type="EC" id="2.3.1.292"/>
    </reaction>
</comment>
<dbReference type="InterPro" id="IPR014031">
    <property type="entry name" value="Ketoacyl_synth_C"/>
</dbReference>
<comment type="cofactor">
    <cofactor evidence="2">
        <name>pantetheine 4'-phosphate</name>
        <dbReference type="ChEBI" id="CHEBI:47942"/>
    </cofactor>
</comment>
<dbReference type="Gene3D" id="1.10.1200.10">
    <property type="entry name" value="ACP-like"/>
    <property type="match status" value="5"/>
</dbReference>
<dbReference type="PROSITE" id="PS00455">
    <property type="entry name" value="AMP_BINDING"/>
    <property type="match status" value="4"/>
</dbReference>
<evidence type="ECO:0000256" key="24">
    <source>
        <dbReference type="SAM" id="Phobius"/>
    </source>
</evidence>
<dbReference type="InterPro" id="IPR036736">
    <property type="entry name" value="ACP-like_sf"/>
</dbReference>
<feature type="domain" description="Carrier" evidence="25">
    <location>
        <begin position="2788"/>
        <end position="2863"/>
    </location>
</feature>
<dbReference type="FunFam" id="3.30.559.10:FF:000012">
    <property type="entry name" value="Non-ribosomal peptide synthetase"/>
    <property type="match status" value="3"/>
</dbReference>
<feature type="domain" description="Carrier" evidence="25">
    <location>
        <begin position="3873"/>
        <end position="3948"/>
    </location>
</feature>
<dbReference type="GO" id="GO:0071766">
    <property type="term" value="P:Actinobacterium-type cell wall biogenesis"/>
    <property type="evidence" value="ECO:0007669"/>
    <property type="project" value="UniProtKB-ARBA"/>
</dbReference>
<feature type="domain" description="Ketosynthase family 3 (KS3)" evidence="26">
    <location>
        <begin position="5039"/>
        <end position="5464"/>
    </location>
</feature>
<comment type="catalytic activity">
    <reaction evidence="14">
        <text>19-(4-hydroxyphenyl)nonadecanoyl-[(phenol)carboxyphthiodiolenone synthase] + 2 (S)-methylmalonyl-CoA + 3 malonyl-CoA + 5 NADPH + 10 H(+) = C37-(phenol)carboxyphthiodiolenone-[(phenol)carboxyphthiodiolenone synthase] + 5 CO2 + 5 NADP(+) + 5 CoA + 2 H2O</text>
        <dbReference type="Rhea" id="RHEA:57760"/>
        <dbReference type="Rhea" id="RHEA-COMP:14273"/>
        <dbReference type="Rhea" id="RHEA-COMP:14990"/>
        <dbReference type="ChEBI" id="CHEBI:15377"/>
        <dbReference type="ChEBI" id="CHEBI:15378"/>
        <dbReference type="ChEBI" id="CHEBI:16526"/>
        <dbReference type="ChEBI" id="CHEBI:57287"/>
        <dbReference type="ChEBI" id="CHEBI:57327"/>
        <dbReference type="ChEBI" id="CHEBI:57384"/>
        <dbReference type="ChEBI" id="CHEBI:57783"/>
        <dbReference type="ChEBI" id="CHEBI:58349"/>
        <dbReference type="ChEBI" id="CHEBI:133301"/>
        <dbReference type="ChEBI" id="CHEBI:142260"/>
        <dbReference type="EC" id="2.3.1.292"/>
    </reaction>
</comment>
<dbReference type="NCBIfam" id="TIGR01733">
    <property type="entry name" value="AA-adenyl-dom"/>
    <property type="match status" value="4"/>
</dbReference>
<keyword evidence="24" id="KW-0812">Transmembrane</keyword>
<dbReference type="PROSITE" id="PS00012">
    <property type="entry name" value="PHOSPHOPANTETHEINE"/>
    <property type="match status" value="4"/>
</dbReference>
<keyword evidence="5" id="KW-0597">Phosphoprotein</keyword>
<dbReference type="GO" id="GO:0006633">
    <property type="term" value="P:fatty acid biosynthetic process"/>
    <property type="evidence" value="ECO:0007669"/>
    <property type="project" value="InterPro"/>
</dbReference>
<sequence length="5470" mass="612192">MMTQNQRLAISHGREYAVADGFPSTLVEAVQQSAALTPNKGVFHIKADGSESFQSYADLLQEAEQVLAGLRAHGGQAGDKVMIELNDSRAFLAVFWGCLLGGMVAVPLHVPAAFTPDAEDFRKTKNVWELLDRPLLVVESHLADKYDKLKETDVFAELRTVTADDLLANEADRAHYQPKQSDLAFIQFSSGSTGTPKGVQLTHENLVCNVWQIAEGTGIDERDTYVSWMPYFHDMGLIGLHLVPLFIRINQCKMSPETFIRKPDLLLKKITEHGGTVTGSPNFGLEWMTSKIKDRDLKEIDLSSLRILYNGAEPISITTAEQFMQRFAPCGFRRQAMYYVYGMAEGCVGVTIPPKHSDPLVHEVDQETFTTSGIVQAVESEDAKRLLIADEGYPVVGMSLRIVDDADQVLPEGHVGHIQMKGPNVTQGYYKLPEVNATLFADGYLRTGDLGFIKDGRLTITGRNKDIIFINGQNFYAHDIESLVTRRTDAELGGAIACGLTDPATGREQVLIFVKFKRKLQDFLALHQAIKTTINSELGFEIHAAIPVPAVPKTTSGKLARFKMREQYQQGAFDSLLQEIDQLLALQAETRIDIVLPQTETERNLHDIWARLLNRPAEQISIHDHFMELGGNSLSAIQLLRELESWFGYEGFDLTQLFEYQTIAQLAAYIEHLKTEIGGRFEVAATSTRDRLLVTPLTEQDDYDLARAQNGLWFDQQMNPAQTVYNEHFAFHMHGDVNLAALEQALHTVTARHQALRTVFIEQDGVPKQVVLADSAVLLPVYDLSSLAPEAQQAQLAHAVDEEVCKPFDLQNGPLVRYQLHKLGATDYHFHIVGHHIVLDGMSFSVLFQEVSALYSASVEGKTADLPQLPVQFVDFAAWQNRILQEAKGAELEAYWLNRLVKPLPSVDLPSDHLRPEVQHYRGAVAHFPFSAERIDQLRALCKQHKVSLNMLMLAAYFTFLHRLTQEEDIIIGAPLSGRTTPEVENLIGNFVNVMPIRVSFAGINSFSDLLQQVKTRVLEALNYQGYPFDLLVEKLNPNRELGRPILFSSVFNMQPVPSVKLSNLKVEYAEMTKHTSLVDQAWLLKEYDERLVLTIEYNTDLFKRESVERFAAQYAQVVATVADNLQAEIQAFDLLTDADLAVYQASNDTFVDYDMERTVLESFVQVAEAEPERVAVIDGERTMTYGELHERSNRLAHYLREQGVSRNQLVGVLMERSAEVYVGIYAILKAGAAYVPIDPDYPEWRIEYMLADSSASVVLIKEQCLSILNGLKERGSLASIVVLDREEAIFDAVAGQIVRTWSDIAAYSEQMPAWINDPSDLAYMIYTSGSTGNPKGVKVAHRSLLNSLYYTGSMLGFGKSDVIAQKTSICFDPSIYEIILPQFCGASAVIIPNEVAKDPYRLHQSFQAHRVSFSILVPSLLTEFVYALEAMEEHERALPHLRWVMPGGEALPVRTVNRWFELLGADASKIAHEYGPTEATIGVITSVFEGKQERIVLGKPIANVQIYILDETGRICPVGVAGELVIGGIQVAEGYHNLPEKTAEVFIPNHLPGTPGDRLYRSGDLARLLADGTIEYLGRIDNQVKVRGFRIELGEVEEALGLHEQVGEAAVIAIASASGDKQLAAYFTSRHDELTASDLRNHLQKKLPAYMVPSYFVRMDKMPLSPNGKIDRKSLPSVSDVDRLELLDDYIAPQTATEIWTANLWAEILQIDRVGLTHNFFDLGGHSLMVTRIVSRIKKQYGLQVVVRDLFDHPTLREFAAHLDQLLTGSAVASMQEIVAIGKQEAYELSNEQKRLWFLYKLEPESTFYNMSGTMIFKGPMDIAAFEAALQKTVERHAILRTRFIERDGIPLQVVQDDVSVTLPFYDLTELEETQRLEQLEAMIGADRQHAFDLAQAPLLRTMMIKVGEQEHHFYLNMHHITSDGWSTGIFAKEISDLYYALSHGKDAELAPLDIQYVDYAAWQNDQLQSGQFDEQEHYWLNTLSKPLPVLNLPTDFTRPERQSLRGSESRWQIDKALYAQVTELANKLDATPFMVLLSSYVLMLHRLSGDQDIIVGTPVAGRTSDTLESLIGCFLNTLSIRTKFDGVATFRDLLSQIKERTLEAYEHQAYPFDLLVEKVNPERDMSRSAIFSTMFVLQNMPFELHFSDLEVSLEEEKRSTSKFDLTVYAMENQAGLELTFVYGTDLFKLETIESMAEQFQNILAEVSVNVDSNLYAVNLHTVKQRAMLRELNILPSEEERVTTSALVEVPFIHRVFELQAEQTPDLTAISHHERQVTYRELNERANQLAHYLRDKGIGRGQRVAIMVNRSVAMLESILGILKSGAAFVPLDPNYPLERLEMILSEVEPTWIISQASYAPKLSDLLTAVGAADSQHLLFVDRPVAGEWTAHAFAEIESFATRNPELISDPDDNNYIYYTSGSTGRPKGVMGRHRSLVQFVRWEIETFAIGAGDRVSQFAALTFDPALRDIFVPLCSGGTVCLPDQETILDREDMVKWLMNQDISVIHCVPSLFRQILAEAQHLDPARRAELFPHLRYIFLGGEALEVKYVKQWRDIFGERIQLVNFYGPTETTMVKLFNVVNELPTEGKVIPIGKGIEAATALLLNQEQALCAVGEIGEIYIRTPYLSLGYFKNPELTAEVFVKNPLDPLDPVLVYRTGDLGRYLADGRVQYVGRKDFQIKVRGFRVELSEIEAALSTFQGMQEVAVVARENADGDHQVIACFTGDDNLSLDEIQTYLKRKLPEYMVPSQINWLEKMPLNPNGKIDRKALRETSVASKQLVSQAYVAPVTATEQQLAAIWSTVLGVEQIGRADNFFGIGGHSLLAMQVLARIKEATHANVKLKDLFAYPTVQELAACIDSLLSAGETEAEATIRPLPAQASYELSRVQQRTWFLYRLEPENVAYSIPQSVTMKGAVNRQAFEQALQLMIERHATLRTVFVEHEDLARQVIRDTIDFALPFFDLRELEDSERTHKLEAAMSEDALTPFDLTQGPLLRAMLFQVADEEYRFYLNMHHIISDGWSMGVFVREFAEFYAALSTGQNIEKEALPIQYVSYAAWQNEQLESGALDSEEQYWLQTLAKPLPVLELPLDSERPALQTYEGRSLRWQLDADLLKRTHALAEREDTSLFMVLLAAYNLLLHRLTGDDDIIVGTPIAGRTNSTLESLIGYFVNTLAIRTRFEGMSNFHELLQQVKQRSLEAFEHQSYPFDLLTEKINPERDRSRSPIFSAMFTLHNAPLDLQFPGLDVAIDEFERGTSKFDMELVVVEHEHGLDLTYEYNTGLLREETVRNWAEQYEMVLKAVLDDAEQHLYNINIMTERDHQILAGVNNTDVDFDLNQLLHEAFVKQAEADPDRIALIDGDRTLTYREMNERSNRLAHFLRAQGVQRNQLVGIQMERSIELLVGMYGILKAGGAYVPIDPEYPAQRVQYMMTNSGADVLLTKQEYTEQIKEIAEGIDLKCVLYMDVEGDIEPVREGVPTHSWSALDTYPAHLPEKVNEPSDIAYTIYTSGSTGKPKGVVIRHSAIINRLHWHQSVFEATPEDCMIQRTTHCFDDSIIELFWPLRHGAKLLILQRNVYATPELLVEQMLEYDVTYMQFVPALFSIFVAYLQSLPEAERPQLKLRNFIVSGEALPTKLVNQWFEMYPNGSRIGNLYGPTEAAVDVTAFLIEGPIAYVHIGGPISNTQCYVVDRHGNLCPTGVKGELLVGGVQLAEGYHNQPEKTAEAFIPNHLPGTPGDRLYRTGDLARILADGTIDYLGRIDNQVKVRGFRIELGEIEEVFSQHPDVEMAIVVVKKAADGNNMLFGFYTSQCDDLEQFELKEFIGQQLTEYMVPTRIVRLPEMPLTPNGKVDRKALEQLAASDDFEEAREFVEPSTALERTLADIWASVLNREAVSATDNFFDLGGHSLLAIQVLNRIRKELATSMELKDLFAYTTVQDLAAHIDRQLAAGQTTAHTEIAKAPEQEHYRLSHAQNRLWFLYKLNPTSTVYNMPMHAKLSGPLDLAAFEQALQILIERHDSLRTVFREVDGLPRQVVLPTSDFRLVYEDLSDRAAAEQQAFVQASIDESGALPFNLGTGPLMRVMLFKLGAQEAQLYFNMHHIIFDGWSSGVFLREFSDLYRTLHAGAQPSLAPLSIQYTDYAEWQAEGMETERFRESESYWLEQLAKPLPTLDLPTDFPRPDVMTHSGNAVWTRVPKELTEQLRALTKQEDVSSFMLMLSAYTMLLHNLTHQDDLIVGTPIAGRTVESLEPLIGFFVNTLAIRVRFDEVGTLKDLLGQVKQQSLDAYQHESYPFDLLIEKLNPERDTSRSPVFSTMFVYNKEGDGAQDIAGGEGLHLQALTDASEHTVSKFDLTVSMNEGDEDIQVRFEYNTDLFRESTIQHFAASLVQTLQAFATALNDPIGSLDLLSEIDRAVYAKLNDTALQAPTDRTIHELFYEVVARQPERIALSDDRVQLTYRELNERSNQVAHLLRGLGVKANDNVAILMERGIEPIIAMLGVLKAGGAFVPIDPDYPEERKGYMLQDSAAQLILTQRSLGEQMSTGDVQTLFIEEIPADTSTSDLASINTAQDLAYIIFTSGSTGLPKGTMLRHVGVPNLAQWKHEHFDYNERDTVLQFASLSFDASVAEIFPALLNGARLHVASSGARQSYEEFANMIATVGVTIAELPTVFFKLLSTYLTDEHVGKLKSLQTIFVAGEALQGEVVRAWHRRFGTDITIINAYGPTEATVSATANAIVGALPSDQANISIGRPMSNVQIYIVDRNLKLCPVNVVGEICIQSVGLAKGYLNQPEKTAEVFVPNPFSDEPGALLYKTGDLARLLPNGTIEFVGRNDAQVKIRGYRIEIGEIEDVLIKYPSIEVAAVLPKKDSDGNQILVAYYTTTTATAEMGDVKSFLAEKLPNYMLPSAYHNLDSMPLSPNGKVDRKALAKLAEQAAHAEQTYEAPATSLEETIVTIWASVLQVEPQSIGIHDNFFDIGGHSLLLAKVHTELKQIGIDIPLTDLFKFPTVKMLADALAASQPEEKKKPTPGRRAKVQTDEAEGVAIIGMALRFPDAKNPYEYWENLRTGHESLREFPIEELEPTPFTMDPEIREQLVRVAGLLDNIDMFQPDFFQITEKEATLMDPQHRLFLECAWEAIENAGYNVDTIDQPVSVYGGAGSNMYIPPNISVESFSRADLFQASLASQPKFMTTRVSYKLNLKGESMYLDTACSTSLVAVHMACQSLLQGQSDYALAGGVSIQMPQKKGYIYEPGFISSPDGRCRAFDKDANGTAVGSGVGVVFLKRLSDAVRDGDPIYAVLKGSAINNDGNLKIGYTAPSQQGQTEVVMKALENAGLSPDDISYIEAHGTGTNLGDPIEVAALTEAFRAGTERKQYCGLGSVKTNMGHLDAAAGVAGLIKVALALKNRELPPSLHFHEPNPAIDFDNSPFYVNTKLKKWTSENGKLRAGVSSFGIGGTNAHVILEEAPTDEE</sequence>
<reference evidence="27 28" key="1">
    <citation type="journal article" date="2015" name="Int. J. Syst. Evol. Microbiol.">
        <title>Tumebacillus algifaecis sp. nov., isolated from decomposing algal scum.</title>
        <authorList>
            <person name="Wu Y.F."/>
            <person name="Zhang B."/>
            <person name="Xing P."/>
            <person name="Wu Q.L."/>
            <person name="Liu S.J."/>
        </authorList>
    </citation>
    <scope>NUCLEOTIDE SEQUENCE [LARGE SCALE GENOMIC DNA]</scope>
    <source>
        <strain evidence="27 28">THMBR28</strain>
    </source>
</reference>
<dbReference type="InterPro" id="IPR020806">
    <property type="entry name" value="PKS_PP-bd"/>
</dbReference>
<accession>A0A223CXS1</accession>
<evidence type="ECO:0000256" key="23">
    <source>
        <dbReference type="SAM" id="MobiDB-lite"/>
    </source>
</evidence>
<keyword evidence="28" id="KW-1185">Reference proteome</keyword>
<evidence type="ECO:0000256" key="21">
    <source>
        <dbReference type="ARBA" id="ARBA00078169"/>
    </source>
</evidence>
<dbReference type="PANTHER" id="PTHR45527:SF1">
    <property type="entry name" value="FATTY ACID SYNTHASE"/>
    <property type="match status" value="1"/>
</dbReference>
<dbReference type="EMBL" id="CP022657">
    <property type="protein sequence ID" value="ASS73994.1"/>
    <property type="molecule type" value="Genomic_DNA"/>
</dbReference>
<dbReference type="InterPro" id="IPR045851">
    <property type="entry name" value="AMP-bd_C_sf"/>
</dbReference>
<dbReference type="InterPro" id="IPR020841">
    <property type="entry name" value="PKS_Beta-ketoAc_synthase_dom"/>
</dbReference>
<evidence type="ECO:0000256" key="12">
    <source>
        <dbReference type="ARBA" id="ARBA00023268"/>
    </source>
</evidence>
<dbReference type="InterPro" id="IPR009081">
    <property type="entry name" value="PP-bd_ACP"/>
</dbReference>
<comment type="catalytic activity">
    <reaction evidence="13">
        <text>17-(4-hydroxyphenyl)heptadecanoyl-[(phenol)carboxyphthiodiolenone synthase] + 2 (S)-methylmalonyl-CoA + 3 malonyl-CoA + 5 NADPH + 10 H(+) = C35-(phenol)carboxyphthiodiolenone-[(phenol)carboxyphthiodiolenone synthase] + 5 CO2 + 5 NADP(+) + 5 CoA + 2 H2O</text>
        <dbReference type="Rhea" id="RHEA:57756"/>
        <dbReference type="Rhea" id="RHEA-COMP:14272"/>
        <dbReference type="Rhea" id="RHEA-COMP:14989"/>
        <dbReference type="ChEBI" id="CHEBI:15377"/>
        <dbReference type="ChEBI" id="CHEBI:15378"/>
        <dbReference type="ChEBI" id="CHEBI:16526"/>
        <dbReference type="ChEBI" id="CHEBI:57287"/>
        <dbReference type="ChEBI" id="CHEBI:57327"/>
        <dbReference type="ChEBI" id="CHEBI:57384"/>
        <dbReference type="ChEBI" id="CHEBI:57783"/>
        <dbReference type="ChEBI" id="CHEBI:58349"/>
        <dbReference type="ChEBI" id="CHEBI:133300"/>
        <dbReference type="ChEBI" id="CHEBI:142259"/>
        <dbReference type="EC" id="2.3.1.292"/>
    </reaction>
</comment>
<dbReference type="SUPFAM" id="SSF56801">
    <property type="entry name" value="Acetyl-CoA synthetase-like"/>
    <property type="match status" value="5"/>
</dbReference>
<dbReference type="FunFam" id="1.10.1200.10:FF:000005">
    <property type="entry name" value="Nonribosomal peptide synthetase 1"/>
    <property type="match status" value="3"/>
</dbReference>
<dbReference type="EC" id="2.3.1.292" evidence="18"/>
<dbReference type="InterPro" id="IPR023213">
    <property type="entry name" value="CAT-like_dom_sf"/>
</dbReference>
<evidence type="ECO:0000256" key="10">
    <source>
        <dbReference type="ARBA" id="ARBA00023098"/>
    </source>
</evidence>
<keyword evidence="24" id="KW-0472">Membrane</keyword>
<dbReference type="NCBIfam" id="NF003417">
    <property type="entry name" value="PRK04813.1"/>
    <property type="match status" value="5"/>
</dbReference>
<evidence type="ECO:0000259" key="26">
    <source>
        <dbReference type="PROSITE" id="PS52004"/>
    </source>
</evidence>
<dbReference type="FunFam" id="3.30.300.30:FF:000015">
    <property type="entry name" value="Nonribosomal peptide synthase SidD"/>
    <property type="match status" value="1"/>
</dbReference>
<comment type="function">
    <text evidence="17">Part of the PpsABCDE complex involved in the biosynthesis of the lipid core common to phthiocerols and phenolphthiocerols by successive additions of malonyl-CoA or methylmalonyl-CoA extender units. PpsA can accept as substrate the activated forms of either icosanoyl (C20), docosanoyl (C22) or lignoceroyl (C24) groups from FadD26, or a (4-hydroxyphenyl)-C17 or (4-hydroxyphenyl)-C19 fatty acyl from FadD29. PpsA initiates the biosynthesis and extends its substrate using a malonyl-CoA extender unit. The PpsB and PpsC proteins add the second and third malonyl-CoA extender units. PpsD adds an (R)-methylmalonyl unit and PpsE adds a second (R)-methylmalonyl unit. The incorporation of the methylmalonyl units results in formation of two branched methyl groups in the elongated product.</text>
</comment>
<comment type="similarity">
    <text evidence="3">Belongs to the ATP-dependent AMP-binding enzyme family.</text>
</comment>
<evidence type="ECO:0000256" key="18">
    <source>
        <dbReference type="ARBA" id="ARBA00066974"/>
    </source>
</evidence>
<dbReference type="Gene3D" id="3.30.559.10">
    <property type="entry name" value="Chloramphenicol acetyltransferase-like domain"/>
    <property type="match status" value="4"/>
</dbReference>
<keyword evidence="24" id="KW-1133">Transmembrane helix</keyword>
<evidence type="ECO:0000256" key="6">
    <source>
        <dbReference type="ARBA" id="ARBA00022679"/>
    </source>
</evidence>
<evidence type="ECO:0000256" key="9">
    <source>
        <dbReference type="ARBA" id="ARBA00023002"/>
    </source>
</evidence>
<dbReference type="Gene3D" id="3.30.559.30">
    <property type="entry name" value="Nonribosomal peptide synthetase, condensation domain"/>
    <property type="match status" value="4"/>
</dbReference>
<dbReference type="SUPFAM" id="SSF53901">
    <property type="entry name" value="Thiolase-like"/>
    <property type="match status" value="1"/>
</dbReference>
<proteinExistence type="inferred from homology"/>
<dbReference type="GO" id="GO:0004315">
    <property type="term" value="F:3-oxoacyl-[acyl-carrier-protein] synthase activity"/>
    <property type="evidence" value="ECO:0007669"/>
    <property type="project" value="InterPro"/>
</dbReference>
<dbReference type="InterPro" id="IPR014030">
    <property type="entry name" value="Ketoacyl_synth_N"/>
</dbReference>
<evidence type="ECO:0000256" key="14">
    <source>
        <dbReference type="ARBA" id="ARBA00051971"/>
    </source>
</evidence>
<evidence type="ECO:0000256" key="1">
    <source>
        <dbReference type="ARBA" id="ARBA00001937"/>
    </source>
</evidence>
<feature type="domain" description="Carrier" evidence="25">
    <location>
        <begin position="596"/>
        <end position="674"/>
    </location>
</feature>
<dbReference type="Gene3D" id="3.40.50.12780">
    <property type="entry name" value="N-terminal domain of ligase-like"/>
    <property type="match status" value="3"/>
</dbReference>
<evidence type="ECO:0000256" key="20">
    <source>
        <dbReference type="ARBA" id="ARBA00075053"/>
    </source>
</evidence>
<dbReference type="PANTHER" id="PTHR45527">
    <property type="entry name" value="NONRIBOSOMAL PEPTIDE SYNTHETASE"/>
    <property type="match status" value="1"/>
</dbReference>
<evidence type="ECO:0000313" key="28">
    <source>
        <dbReference type="Proteomes" id="UP000214688"/>
    </source>
</evidence>
<dbReference type="OrthoDB" id="9757559at2"/>
<dbReference type="PROSITE" id="PS52004">
    <property type="entry name" value="KS3_2"/>
    <property type="match status" value="1"/>
</dbReference>
<evidence type="ECO:0000256" key="17">
    <source>
        <dbReference type="ARBA" id="ARBA00058455"/>
    </source>
</evidence>
<dbReference type="FunFam" id="3.40.50.12780:FF:000012">
    <property type="entry name" value="Non-ribosomal peptide synthetase"/>
    <property type="match status" value="2"/>
</dbReference>
<name>A0A223CXS1_9BACL</name>
<dbReference type="GO" id="GO:0044550">
    <property type="term" value="P:secondary metabolite biosynthetic process"/>
    <property type="evidence" value="ECO:0007669"/>
    <property type="project" value="TreeGrafter"/>
</dbReference>
<dbReference type="Pfam" id="PF00109">
    <property type="entry name" value="ketoacyl-synt"/>
    <property type="match status" value="1"/>
</dbReference>
<dbReference type="Gene3D" id="3.40.47.10">
    <property type="match status" value="1"/>
</dbReference>
<dbReference type="PROSITE" id="PS00606">
    <property type="entry name" value="KS3_1"/>
    <property type="match status" value="1"/>
</dbReference>
<keyword evidence="9" id="KW-0560">Oxidoreductase</keyword>
<dbReference type="InterPro" id="IPR042099">
    <property type="entry name" value="ANL_N_sf"/>
</dbReference>
<dbReference type="GO" id="GO:0043041">
    <property type="term" value="P:amino acid activation for nonribosomal peptide biosynthetic process"/>
    <property type="evidence" value="ECO:0007669"/>
    <property type="project" value="UniProtKB-ARBA"/>
</dbReference>
<dbReference type="FunFam" id="1.10.1200.10:FF:000016">
    <property type="entry name" value="Non-ribosomal peptide synthase"/>
    <property type="match status" value="1"/>
</dbReference>
<dbReference type="Pfam" id="PF16197">
    <property type="entry name" value="KAsynt_C_assoc"/>
    <property type="match status" value="1"/>
</dbReference>
<keyword evidence="11" id="KW-0045">Antibiotic biosynthesis</keyword>
<evidence type="ECO:0000256" key="3">
    <source>
        <dbReference type="ARBA" id="ARBA00006432"/>
    </source>
</evidence>
<dbReference type="SMART" id="SM01294">
    <property type="entry name" value="PKS_PP_betabranch"/>
    <property type="match status" value="1"/>
</dbReference>
<evidence type="ECO:0000256" key="8">
    <source>
        <dbReference type="ARBA" id="ARBA00022857"/>
    </source>
</evidence>
<evidence type="ECO:0000256" key="11">
    <source>
        <dbReference type="ARBA" id="ARBA00023194"/>
    </source>
</evidence>
<dbReference type="InterPro" id="IPR016039">
    <property type="entry name" value="Thiolase-like"/>
</dbReference>
<dbReference type="KEGG" id="tab:CIG75_02685"/>
<dbReference type="NCBIfam" id="NF004282">
    <property type="entry name" value="PRK05691.1"/>
    <property type="match status" value="5"/>
</dbReference>
<dbReference type="PROSITE" id="PS50075">
    <property type="entry name" value="CARRIER"/>
    <property type="match status" value="5"/>
</dbReference>
<comment type="cofactor">
    <cofactor evidence="1">
        <name>NADP(+)</name>
        <dbReference type="ChEBI" id="CHEBI:58349"/>
    </cofactor>
</comment>
<dbReference type="Pfam" id="PF00668">
    <property type="entry name" value="Condensation"/>
    <property type="match status" value="4"/>
</dbReference>
<dbReference type="CDD" id="cd05930">
    <property type="entry name" value="A_NRPS"/>
    <property type="match status" value="4"/>
</dbReference>
<dbReference type="SUPFAM" id="SSF47336">
    <property type="entry name" value="ACP-like"/>
    <property type="match status" value="5"/>
</dbReference>
<keyword evidence="4" id="KW-0596">Phosphopantetheine</keyword>
<evidence type="ECO:0000256" key="7">
    <source>
        <dbReference type="ARBA" id="ARBA00022832"/>
    </source>
</evidence>
<feature type="transmembrane region" description="Helical" evidence="24">
    <location>
        <begin position="90"/>
        <end position="110"/>
    </location>
</feature>
<protein>
    <recommendedName>
        <fullName evidence="19">Phenolphthiocerol/phthiocerol polyketide synthase subunit E</fullName>
        <ecNumber evidence="18">2.3.1.292</ecNumber>
    </recommendedName>
    <alternativeName>
        <fullName evidence="21">(Phenol)carboxyphthiodiolenone synthase subunit E</fullName>
    </alternativeName>
    <alternativeName>
        <fullName evidence="22">Beta-ketoacyl-acyl-carrier-protein synthase I</fullName>
    </alternativeName>
    <alternativeName>
        <fullName evidence="20">Phthiocerol synthesis polyketide synthase type I PpsE</fullName>
    </alternativeName>
</protein>
<evidence type="ECO:0000256" key="13">
    <source>
        <dbReference type="ARBA" id="ARBA00050973"/>
    </source>
</evidence>
<dbReference type="FunFam" id="3.40.47.10:FF:000042">
    <property type="entry name" value="Polyketide synthase Pks13"/>
    <property type="match status" value="1"/>
</dbReference>
<dbReference type="InterPro" id="IPR010071">
    <property type="entry name" value="AA_adenyl_dom"/>
</dbReference>
<feature type="domain" description="Carrier" evidence="25">
    <location>
        <begin position="1693"/>
        <end position="1768"/>
    </location>
</feature>
<evidence type="ECO:0000256" key="15">
    <source>
        <dbReference type="ARBA" id="ARBA00052119"/>
    </source>
</evidence>
<dbReference type="InterPro" id="IPR025110">
    <property type="entry name" value="AMP-bd_C"/>
</dbReference>
<comment type="catalytic activity">
    <reaction evidence="15">
        <text>docosanoyl-[(phenol)carboxyphthiodiolenone synthase] + 2 (S)-methylmalonyl-CoA + 3 malonyl-CoA + 5 NADPH + 10 H(+) = C34-carboxyphthiodiolenone-[(phenol)carboxyphthiodiolenone synthase] + 5 CO2 + 5 NADP(+) + 5 CoA + 2 H2O</text>
        <dbReference type="Rhea" id="RHEA:57752"/>
        <dbReference type="Rhea" id="RHEA-COMP:14987"/>
        <dbReference type="Rhea" id="RHEA-COMP:14988"/>
        <dbReference type="ChEBI" id="CHEBI:15377"/>
        <dbReference type="ChEBI" id="CHEBI:15378"/>
        <dbReference type="ChEBI" id="CHEBI:16526"/>
        <dbReference type="ChEBI" id="CHEBI:57287"/>
        <dbReference type="ChEBI" id="CHEBI:57327"/>
        <dbReference type="ChEBI" id="CHEBI:57384"/>
        <dbReference type="ChEBI" id="CHEBI:57783"/>
        <dbReference type="ChEBI" id="CHEBI:58349"/>
        <dbReference type="ChEBI" id="CHEBI:142237"/>
        <dbReference type="ChEBI" id="CHEBI:142238"/>
        <dbReference type="EC" id="2.3.1.292"/>
    </reaction>
</comment>
<evidence type="ECO:0000256" key="2">
    <source>
        <dbReference type="ARBA" id="ARBA00001957"/>
    </source>
</evidence>
<dbReference type="InterPro" id="IPR020845">
    <property type="entry name" value="AMP-binding_CS"/>
</dbReference>
<dbReference type="InterPro" id="IPR032821">
    <property type="entry name" value="PKS_assoc"/>
</dbReference>
<dbReference type="FunFam" id="3.40.50.980:FF:000001">
    <property type="entry name" value="Non-ribosomal peptide synthetase"/>
    <property type="match status" value="4"/>
</dbReference>
<feature type="region of interest" description="Disordered" evidence="23">
    <location>
        <begin position="5017"/>
        <end position="5036"/>
    </location>
</feature>
<dbReference type="InterPro" id="IPR006162">
    <property type="entry name" value="Ppantetheine_attach_site"/>
</dbReference>
<dbReference type="InterPro" id="IPR001242">
    <property type="entry name" value="Condensation_dom"/>
</dbReference>
<keyword evidence="12" id="KW-0511">Multifunctional enzyme</keyword>
<keyword evidence="7" id="KW-0276">Fatty acid metabolism</keyword>
<keyword evidence="8" id="KW-0521">NADP</keyword>
<dbReference type="Proteomes" id="UP000214688">
    <property type="component" value="Chromosome"/>
</dbReference>
<dbReference type="Pfam" id="PF13193">
    <property type="entry name" value="AMP-binding_C"/>
    <property type="match status" value="4"/>
</dbReference>
<evidence type="ECO:0000313" key="27">
    <source>
        <dbReference type="EMBL" id="ASS73994.1"/>
    </source>
</evidence>
<dbReference type="GO" id="GO:0031177">
    <property type="term" value="F:phosphopantetheine binding"/>
    <property type="evidence" value="ECO:0007669"/>
    <property type="project" value="InterPro"/>
</dbReference>
<dbReference type="SMART" id="SM00823">
    <property type="entry name" value="PKS_PP"/>
    <property type="match status" value="5"/>
</dbReference>
<dbReference type="RefSeq" id="WP_094235253.1">
    <property type="nucleotide sequence ID" value="NZ_CP022657.1"/>
</dbReference>
<dbReference type="FunFam" id="3.40.50.12780:FF:000013">
    <property type="entry name" value="Long-chain-fatty-acid--AMP ligase FadD32"/>
    <property type="match status" value="1"/>
</dbReference>
<evidence type="ECO:0000256" key="19">
    <source>
        <dbReference type="ARBA" id="ARBA00073623"/>
    </source>
</evidence>
<dbReference type="SMART" id="SM00825">
    <property type="entry name" value="PKS_KS"/>
    <property type="match status" value="1"/>
</dbReference>
<dbReference type="GO" id="GO:0034081">
    <property type="term" value="C:polyketide synthase complex"/>
    <property type="evidence" value="ECO:0007669"/>
    <property type="project" value="UniProtKB-ARBA"/>
</dbReference>
<dbReference type="InterPro" id="IPR000873">
    <property type="entry name" value="AMP-dep_synth/lig_dom"/>
</dbReference>
<keyword evidence="10" id="KW-0443">Lipid metabolism</keyword>
<dbReference type="FunFam" id="3.30.300.30:FF:000010">
    <property type="entry name" value="Enterobactin synthetase component F"/>
    <property type="match status" value="1"/>
</dbReference>
<evidence type="ECO:0000256" key="22">
    <source>
        <dbReference type="ARBA" id="ARBA00084020"/>
    </source>
</evidence>